<keyword evidence="1" id="KW-0547">Nucleotide-binding</keyword>
<dbReference type="Gene3D" id="3.40.50.300">
    <property type="entry name" value="P-loop containing nucleotide triphosphate hydrolases"/>
    <property type="match status" value="1"/>
</dbReference>
<dbReference type="EMBL" id="VFIY01000005">
    <property type="protein sequence ID" value="TPD61398.1"/>
    <property type="molecule type" value="Genomic_DNA"/>
</dbReference>
<dbReference type="AlphaFoldDB" id="A0A501PML9"/>
<name>A0A501PML9_9PROT</name>
<protein>
    <submittedName>
        <fullName evidence="1">ATP-binding protein</fullName>
    </submittedName>
</protein>
<evidence type="ECO:0000313" key="1">
    <source>
        <dbReference type="EMBL" id="TPD61398.1"/>
    </source>
</evidence>
<keyword evidence="1" id="KW-0067">ATP-binding</keyword>
<dbReference type="OrthoDB" id="2639622at2"/>
<organism evidence="1 2">
    <name type="scientific">Emcibacter nanhaiensis</name>
    <dbReference type="NCBI Taxonomy" id="1505037"/>
    <lineage>
        <taxon>Bacteria</taxon>
        <taxon>Pseudomonadati</taxon>
        <taxon>Pseudomonadota</taxon>
        <taxon>Alphaproteobacteria</taxon>
        <taxon>Emcibacterales</taxon>
        <taxon>Emcibacteraceae</taxon>
        <taxon>Emcibacter</taxon>
    </lineage>
</organism>
<keyword evidence="2" id="KW-1185">Reference proteome</keyword>
<dbReference type="Proteomes" id="UP000319148">
    <property type="component" value="Unassembled WGS sequence"/>
</dbReference>
<dbReference type="InterPro" id="IPR027417">
    <property type="entry name" value="P-loop_NTPase"/>
</dbReference>
<gene>
    <name evidence="1" type="ORF">FIV46_04100</name>
</gene>
<dbReference type="SUPFAM" id="SSF52540">
    <property type="entry name" value="P-loop containing nucleoside triphosphate hydrolases"/>
    <property type="match status" value="1"/>
</dbReference>
<comment type="caution">
    <text evidence="1">The sequence shown here is derived from an EMBL/GenBank/DDBJ whole genome shotgun (WGS) entry which is preliminary data.</text>
</comment>
<accession>A0A501PML9</accession>
<reference evidence="2" key="1">
    <citation type="submission" date="2019-06" db="EMBL/GenBank/DDBJ databases">
        <title>The complete genome of Emcibacter congregatus ZYLT.</title>
        <authorList>
            <person name="Zhao Z."/>
        </authorList>
    </citation>
    <scope>NUCLEOTIDE SEQUENCE [LARGE SCALE GENOMIC DNA]</scope>
    <source>
        <strain evidence="2">MCCC 1A06723</strain>
    </source>
</reference>
<sequence>MSETTYLVHLVAGSTGAGKTTYSLALCKELGAIHIPIDEWMTTLFWMDSPDPISHAWAMERIGRVEAQIWTLVQKLAEQGVPVVLDLGFTKREHRQKFAALAREAGLPLQLHYVDVPAEERWARVEKRNAEKGETFAMEVTRDMFDFMESMWQAPEAAEIADLNGVRVA</sequence>
<dbReference type="Pfam" id="PF13671">
    <property type="entry name" value="AAA_33"/>
    <property type="match status" value="1"/>
</dbReference>
<proteinExistence type="predicted"/>
<dbReference type="GO" id="GO:0005524">
    <property type="term" value="F:ATP binding"/>
    <property type="evidence" value="ECO:0007669"/>
    <property type="project" value="UniProtKB-KW"/>
</dbReference>
<evidence type="ECO:0000313" key="2">
    <source>
        <dbReference type="Proteomes" id="UP000319148"/>
    </source>
</evidence>
<dbReference type="RefSeq" id="WP_139938700.1">
    <property type="nucleotide sequence ID" value="NZ_JBHSYP010000003.1"/>
</dbReference>